<dbReference type="Proteomes" id="UP001500689">
    <property type="component" value="Unassembled WGS sequence"/>
</dbReference>
<evidence type="ECO:0000256" key="1">
    <source>
        <dbReference type="SAM" id="MobiDB-lite"/>
    </source>
</evidence>
<dbReference type="EMBL" id="BAAAZN010000014">
    <property type="protein sequence ID" value="GAA3567567.1"/>
    <property type="molecule type" value="Genomic_DNA"/>
</dbReference>
<feature type="region of interest" description="Disordered" evidence="1">
    <location>
        <begin position="1"/>
        <end position="22"/>
    </location>
</feature>
<name>A0ABP6XJY7_9PSEU</name>
<accession>A0ABP6XJY7</accession>
<organism evidence="2 3">
    <name type="scientific">Amycolatopsis ultiminotia</name>
    <dbReference type="NCBI Taxonomy" id="543629"/>
    <lineage>
        <taxon>Bacteria</taxon>
        <taxon>Bacillati</taxon>
        <taxon>Actinomycetota</taxon>
        <taxon>Actinomycetes</taxon>
        <taxon>Pseudonocardiales</taxon>
        <taxon>Pseudonocardiaceae</taxon>
        <taxon>Amycolatopsis</taxon>
    </lineage>
</organism>
<gene>
    <name evidence="2" type="ORF">GCM10022222_59410</name>
</gene>
<comment type="caution">
    <text evidence="2">The sequence shown here is derived from an EMBL/GenBank/DDBJ whole genome shotgun (WGS) entry which is preliminary data.</text>
</comment>
<proteinExistence type="predicted"/>
<keyword evidence="3" id="KW-1185">Reference proteome</keyword>
<reference evidence="3" key="1">
    <citation type="journal article" date="2019" name="Int. J. Syst. Evol. Microbiol.">
        <title>The Global Catalogue of Microorganisms (GCM) 10K type strain sequencing project: providing services to taxonomists for standard genome sequencing and annotation.</title>
        <authorList>
            <consortium name="The Broad Institute Genomics Platform"/>
            <consortium name="The Broad Institute Genome Sequencing Center for Infectious Disease"/>
            <person name="Wu L."/>
            <person name="Ma J."/>
        </authorList>
    </citation>
    <scope>NUCLEOTIDE SEQUENCE [LARGE SCALE GENOMIC DNA]</scope>
    <source>
        <strain evidence="3">JCM 16898</strain>
    </source>
</reference>
<evidence type="ECO:0000313" key="2">
    <source>
        <dbReference type="EMBL" id="GAA3567567.1"/>
    </source>
</evidence>
<evidence type="ECO:0000313" key="3">
    <source>
        <dbReference type="Proteomes" id="UP001500689"/>
    </source>
</evidence>
<sequence length="286" mass="30951">MPDEPPERVGAGGMTGPDGQPGLDHVFDAAGPAVDALLRAECAPDESGRTAGLRRVLVPRAWSETHRGPDPWYLQAECLYQGTPRGTLRIAVKCRQLARGSAQRAHRSTGFIEVEQLRTGDSAYVTGGALTPREITGDLDFGALAGKPHTAHLEFPGEESTKPLTDRGEDRLVRECWPVDVTMHLSITAVDTGLWRLRFILENTTMDVSPTLPRTTVLYHSLVAVYAAIGVGHGRFLSVRRPPDRARDAAGQCRQHATRPVLADGSDASRIVLCGPENLDDDPIPS</sequence>
<protein>
    <submittedName>
        <fullName evidence="2">Uncharacterized protein</fullName>
    </submittedName>
</protein>